<dbReference type="InterPro" id="IPR001173">
    <property type="entry name" value="Glyco_trans_2-like"/>
</dbReference>
<evidence type="ECO:0000313" key="4">
    <source>
        <dbReference type="EMBL" id="ETD22724.1"/>
    </source>
</evidence>
<dbReference type="eggNOG" id="COG1216">
    <property type="taxonomic scope" value="Bacteria"/>
</dbReference>
<feature type="transmembrane region" description="Helical" evidence="2">
    <location>
        <begin position="228"/>
        <end position="248"/>
    </location>
</feature>
<dbReference type="eggNOG" id="COG0859">
    <property type="taxonomic scope" value="Bacteria"/>
</dbReference>
<dbReference type="PANTHER" id="PTHR43630:SF2">
    <property type="entry name" value="GLYCOSYLTRANSFERASE"/>
    <property type="match status" value="1"/>
</dbReference>
<dbReference type="HOGENOM" id="CLU_455453_0_0_7"/>
<evidence type="ECO:0000313" key="5">
    <source>
        <dbReference type="Proteomes" id="UP000018731"/>
    </source>
</evidence>
<dbReference type="SUPFAM" id="SSF53448">
    <property type="entry name" value="Nucleotide-diphospho-sugar transferases"/>
    <property type="match status" value="1"/>
</dbReference>
<sequence>MNNAGKISVCIIVKNAQKTLAECLESVRDFDEIILLDNGSTDKTLQIAQEFNATYKNLRAKQSEFIGFGALKNLCVSYAKNEWILSLDSDEVLELDALNEINALDLEPNQIYALPRKNLYNGEWIKACGWYPDFVWRIFNKNFTRFNDNAVHESVMIPPTAQKIHLKGAIKHYAFANIDSIIAKMNRYTSQSAQEKLKNGRKTSFFSAFARLHFVFFKDYFLRKGFLYGYKGFIVALLNALGAFFRYAKLYELSKDKKEPKVIAFDRRLGVGDIISSIPAFYITKQLYPQATFILITNKIGASLCRNFDFIDKFIIEGVDFEIKDFAKVVDENEVEVLLLGHRSSANIKLAKQSKCPKIITWRHLHSIFSQRFIHPKHIKRSQRLEILRCLDLVRMIDAPKYDKNIDKFELKSLPIQIQTDRKNKIFVDEFLSDAKKYEKIIAISPFGISSAKYNLAIDDWISLVKNLAKKFDKALFVFMNFRGSGYDFKPFMEENIKVFVNNDDLLNLVELTSRVNLCISLATGNIHIADNLGIDTLGFFAYTDEFLFPCGNYGGNFEVLYLPKDWEKDYEYYKNSFYQKAQKCVEKTLLGHKNKKEK</sequence>
<proteinExistence type="inferred from homology"/>
<feature type="domain" description="Glycosyltransferase 2-like" evidence="3">
    <location>
        <begin position="8"/>
        <end position="102"/>
    </location>
</feature>
<dbReference type="Gene3D" id="3.40.50.2000">
    <property type="entry name" value="Glycogen Phosphorylase B"/>
    <property type="match status" value="2"/>
</dbReference>
<dbReference type="STRING" id="1357400.HMPREF2086_01523"/>
<dbReference type="CDD" id="cd02511">
    <property type="entry name" value="Beta4Glucosyltransferase"/>
    <property type="match status" value="1"/>
</dbReference>
<dbReference type="RefSeq" id="WP_023928258.1">
    <property type="nucleotide sequence ID" value="NZ_KI669455.1"/>
</dbReference>
<keyword evidence="2" id="KW-1133">Transmembrane helix</keyword>
<comment type="similarity">
    <text evidence="1">Belongs to the glycosyltransferase 2 family. WaaE/KdtX subfamily.</text>
</comment>
<organism evidence="4 5">
    <name type="scientific">Helicobacter macacae MIT 99-5501</name>
    <dbReference type="NCBI Taxonomy" id="1357400"/>
    <lineage>
        <taxon>Bacteria</taxon>
        <taxon>Pseudomonadati</taxon>
        <taxon>Campylobacterota</taxon>
        <taxon>Epsilonproteobacteria</taxon>
        <taxon>Campylobacterales</taxon>
        <taxon>Helicobacteraceae</taxon>
        <taxon>Helicobacter</taxon>
    </lineage>
</organism>
<evidence type="ECO:0000256" key="2">
    <source>
        <dbReference type="SAM" id="Phobius"/>
    </source>
</evidence>
<keyword evidence="2" id="KW-0812">Transmembrane</keyword>
<keyword evidence="2" id="KW-0472">Membrane</keyword>
<dbReference type="Gene3D" id="3.90.550.10">
    <property type="entry name" value="Spore Coat Polysaccharide Biosynthesis Protein SpsA, Chain A"/>
    <property type="match status" value="1"/>
</dbReference>
<evidence type="ECO:0000259" key="3">
    <source>
        <dbReference type="Pfam" id="PF00535"/>
    </source>
</evidence>
<dbReference type="eggNOG" id="COG1215">
    <property type="taxonomic scope" value="Bacteria"/>
</dbReference>
<evidence type="ECO:0000256" key="1">
    <source>
        <dbReference type="ARBA" id="ARBA00038494"/>
    </source>
</evidence>
<dbReference type="PANTHER" id="PTHR43630">
    <property type="entry name" value="POLY-BETA-1,6-N-ACETYL-D-GLUCOSAMINE SYNTHASE"/>
    <property type="match status" value="1"/>
</dbReference>
<comment type="caution">
    <text evidence="4">The sequence shown here is derived from an EMBL/GenBank/DDBJ whole genome shotgun (WGS) entry which is preliminary data.</text>
</comment>
<name>V8C5T4_9HELI</name>
<protein>
    <recommendedName>
        <fullName evidence="3">Glycosyltransferase 2-like domain-containing protein</fullName>
    </recommendedName>
</protein>
<dbReference type="EMBL" id="AZJI01000007">
    <property type="protein sequence ID" value="ETD22724.1"/>
    <property type="molecule type" value="Genomic_DNA"/>
</dbReference>
<keyword evidence="5" id="KW-1185">Reference proteome</keyword>
<dbReference type="InterPro" id="IPR029044">
    <property type="entry name" value="Nucleotide-diphossugar_trans"/>
</dbReference>
<reference evidence="4 5" key="1">
    <citation type="journal article" date="2014" name="Genome Announc.">
        <title>Draft genome sequences of six enterohepatic helicobacter species isolated from humans and one from rhesus macaques.</title>
        <authorList>
            <person name="Shen Z."/>
            <person name="Sheh A."/>
            <person name="Young S.K."/>
            <person name="Abouelliel A."/>
            <person name="Ward D.V."/>
            <person name="Earl A.M."/>
            <person name="Fox J.G."/>
        </authorList>
    </citation>
    <scope>NUCLEOTIDE SEQUENCE [LARGE SCALE GENOMIC DNA]</scope>
    <source>
        <strain evidence="4 5">MIT 99-5501</strain>
    </source>
</reference>
<dbReference type="AlphaFoldDB" id="V8C5T4"/>
<dbReference type="Pfam" id="PF00535">
    <property type="entry name" value="Glycos_transf_2"/>
    <property type="match status" value="1"/>
</dbReference>
<dbReference type="OrthoDB" id="9815923at2"/>
<dbReference type="SUPFAM" id="SSF53756">
    <property type="entry name" value="UDP-Glycosyltransferase/glycogen phosphorylase"/>
    <property type="match status" value="1"/>
</dbReference>
<dbReference type="PATRIC" id="fig|1357400.3.peg.2048"/>
<dbReference type="Proteomes" id="UP000018731">
    <property type="component" value="Unassembled WGS sequence"/>
</dbReference>
<gene>
    <name evidence="4" type="ORF">HMPREF2086_01523</name>
</gene>
<accession>V8C5T4</accession>